<feature type="transmembrane region" description="Helical" evidence="16">
    <location>
        <begin position="315"/>
        <end position="340"/>
    </location>
</feature>
<feature type="domain" description="NADH:ubiquinone oxidoreductase chain 4 N-terminal" evidence="18">
    <location>
        <begin position="18"/>
        <end position="72"/>
    </location>
</feature>
<geneLocation type="mitochondrion" evidence="19"/>
<sequence>MMAVLLGLLPCYGIFGCCQLFLVAFLSCPFVLYQGSLEGYVLGGCHVVDEWSGPLIFLSFWLGALMMVAAQGRESYCMWGVVVCCVMAFSSYNFFWFYIFFELTLIPVSLMILQWGSQPERVSSVAYMVLYTLGGSFAFLVFLVCCLLEYGSLFMGFSWDVLSDMGLLGFVAVAAFLVKLPVYPFHLWLTKAHVEAPAVGSMALAGLLLKLGGVGLMRVLLSYGQLSYGLTVFWGTLAMVGGVLTSLVCCRQSDMKALVAYSSVGHMSLVFMSVLSGSVVGWLGALFMMVSHGLSSSGLFGLLGEYYAKIQTRNVFVCSGIGVYYPGSSFYLGCLVVFSMGCPPGLGYLSEVLMGMGIVGSYPGFLVLFGFQGFLSGVYSLLLYVGIFHGSGTGSVQPSPSELTKTDILGFFHAVPLFLLFMFPFVI</sequence>
<evidence type="ECO:0000256" key="12">
    <source>
        <dbReference type="ARBA" id="ARBA00023075"/>
    </source>
</evidence>
<feature type="transmembrane region" description="Helical" evidence="16">
    <location>
        <begin position="282"/>
        <end position="303"/>
    </location>
</feature>
<keyword evidence="11 16" id="KW-0520">NAD</keyword>
<evidence type="ECO:0000256" key="6">
    <source>
        <dbReference type="ARBA" id="ARBA00022660"/>
    </source>
</evidence>
<dbReference type="CTD" id="4538"/>
<dbReference type="PRINTS" id="PR01437">
    <property type="entry name" value="NUOXDRDTASE4"/>
</dbReference>
<feature type="transmembrane region" description="Helical" evidence="16">
    <location>
        <begin position="408"/>
        <end position="426"/>
    </location>
</feature>
<keyword evidence="14 16" id="KW-0472">Membrane</keyword>
<evidence type="ECO:0000256" key="4">
    <source>
        <dbReference type="ARBA" id="ARBA00021006"/>
    </source>
</evidence>
<dbReference type="GO" id="GO:0015990">
    <property type="term" value="P:electron transport coupled proton transport"/>
    <property type="evidence" value="ECO:0007669"/>
    <property type="project" value="TreeGrafter"/>
</dbReference>
<keyword evidence="7 16" id="KW-0812">Transmembrane</keyword>
<feature type="transmembrane region" description="Helical" evidence="16">
    <location>
        <begin position="378"/>
        <end position="396"/>
    </location>
</feature>
<evidence type="ECO:0000256" key="5">
    <source>
        <dbReference type="ARBA" id="ARBA00022448"/>
    </source>
</evidence>
<dbReference type="AlphaFoldDB" id="Q4FE16"/>
<dbReference type="RefSeq" id="YP_272036.1">
    <property type="nucleotide sequence ID" value="NC_007234.1"/>
</dbReference>
<evidence type="ECO:0000256" key="16">
    <source>
        <dbReference type="RuleBase" id="RU003297"/>
    </source>
</evidence>
<reference evidence="19" key="1">
    <citation type="journal article" date="1990" name="Mol. Biol. Evol.">
        <title>Molecular characterization of a repeat element causing large-scale size variation in the mitochondrial DNA of the sea scallop Placopecten magellanicus.</title>
        <authorList>
            <person name="La Roche J."/>
            <person name="Snyder M."/>
            <person name="Cook D.I."/>
            <person name="Fuller K."/>
            <person name="Zouros E."/>
        </authorList>
    </citation>
    <scope>NUCLEOTIDE SEQUENCE</scope>
</reference>
<dbReference type="GeneID" id="3562061"/>
<feature type="transmembrane region" description="Helical" evidence="16">
    <location>
        <begin position="165"/>
        <end position="189"/>
    </location>
</feature>
<keyword evidence="5 16" id="KW-0813">Transport</keyword>
<evidence type="ECO:0000313" key="19">
    <source>
        <dbReference type="EMBL" id="AAZ06449.1"/>
    </source>
</evidence>
<dbReference type="GO" id="GO:0042773">
    <property type="term" value="P:ATP synthesis coupled electron transport"/>
    <property type="evidence" value="ECO:0007669"/>
    <property type="project" value="InterPro"/>
</dbReference>
<comment type="function">
    <text evidence="16">Core subunit of the mitochondrial membrane respiratory chain NADH dehydrogenase (Complex I) which catalyzes electron transfer from NADH through the respiratory chain, using ubiquinone as an electron acceptor. Essential for the catalytic activity and assembly of complex I.</text>
</comment>
<comment type="catalytic activity">
    <reaction evidence="15 16">
        <text>a ubiquinone + NADH + 5 H(+)(in) = a ubiquinol + NAD(+) + 4 H(+)(out)</text>
        <dbReference type="Rhea" id="RHEA:29091"/>
        <dbReference type="Rhea" id="RHEA-COMP:9565"/>
        <dbReference type="Rhea" id="RHEA-COMP:9566"/>
        <dbReference type="ChEBI" id="CHEBI:15378"/>
        <dbReference type="ChEBI" id="CHEBI:16389"/>
        <dbReference type="ChEBI" id="CHEBI:17976"/>
        <dbReference type="ChEBI" id="CHEBI:57540"/>
        <dbReference type="ChEBI" id="CHEBI:57945"/>
        <dbReference type="EC" id="7.1.1.2"/>
    </reaction>
</comment>
<evidence type="ECO:0000256" key="13">
    <source>
        <dbReference type="ARBA" id="ARBA00023128"/>
    </source>
</evidence>
<keyword evidence="13 16" id="KW-0496">Mitochondrion</keyword>
<dbReference type="GO" id="GO:0003954">
    <property type="term" value="F:NADH dehydrogenase activity"/>
    <property type="evidence" value="ECO:0007669"/>
    <property type="project" value="TreeGrafter"/>
</dbReference>
<feature type="transmembrane region" description="Helical" evidence="16">
    <location>
        <begin position="128"/>
        <end position="153"/>
    </location>
</feature>
<evidence type="ECO:0000256" key="15">
    <source>
        <dbReference type="ARBA" id="ARBA00049551"/>
    </source>
</evidence>
<reference evidence="19" key="2">
    <citation type="submission" date="2005-06" db="EMBL/GenBank/DDBJ databases">
        <title>Sequence Analysis and Gene Organization of the Novel Mitochondrial Genome for the Bivalve, Placopecten magellanicus: An Exploration into the Mechanisms Resulting in an Uncharacteristically Large Mitochondrial Genome.</title>
        <authorList>
            <person name="Smith D.R."/>
            <person name="Snyder M."/>
        </authorList>
    </citation>
    <scope>NUCLEOTIDE SEQUENCE</scope>
</reference>
<evidence type="ECO:0000256" key="9">
    <source>
        <dbReference type="ARBA" id="ARBA00022982"/>
    </source>
</evidence>
<dbReference type="InterPro" id="IPR000260">
    <property type="entry name" value="NADH4_N"/>
</dbReference>
<evidence type="ECO:0000256" key="14">
    <source>
        <dbReference type="ARBA" id="ARBA00023136"/>
    </source>
</evidence>
<keyword evidence="12 16" id="KW-0830">Ubiquinone</keyword>
<dbReference type="PANTHER" id="PTHR43507">
    <property type="entry name" value="NADH-UBIQUINONE OXIDOREDUCTASE CHAIN 4"/>
    <property type="match status" value="1"/>
</dbReference>
<evidence type="ECO:0000256" key="8">
    <source>
        <dbReference type="ARBA" id="ARBA00022967"/>
    </source>
</evidence>
<evidence type="ECO:0000256" key="3">
    <source>
        <dbReference type="ARBA" id="ARBA00012944"/>
    </source>
</evidence>
<feature type="transmembrane region" description="Helical" evidence="16">
    <location>
        <begin position="352"/>
        <end position="371"/>
    </location>
</feature>
<keyword evidence="10 16" id="KW-1133">Transmembrane helix</keyword>
<dbReference type="GO" id="GO:0048039">
    <property type="term" value="F:ubiquinone binding"/>
    <property type="evidence" value="ECO:0007669"/>
    <property type="project" value="TreeGrafter"/>
</dbReference>
<dbReference type="GO" id="GO:0008137">
    <property type="term" value="F:NADH dehydrogenase (ubiquinone) activity"/>
    <property type="evidence" value="ECO:0007669"/>
    <property type="project" value="UniProtKB-UniRule"/>
</dbReference>
<proteinExistence type="inferred from homology"/>
<organism evidence="19">
    <name type="scientific">Placopecten magellanicus</name>
    <name type="common">Sea scallop</name>
    <dbReference type="NCBI Taxonomy" id="6577"/>
    <lineage>
        <taxon>Eukaryota</taxon>
        <taxon>Metazoa</taxon>
        <taxon>Spiralia</taxon>
        <taxon>Lophotrochozoa</taxon>
        <taxon>Mollusca</taxon>
        <taxon>Bivalvia</taxon>
        <taxon>Autobranchia</taxon>
        <taxon>Pteriomorphia</taxon>
        <taxon>Pectinida</taxon>
        <taxon>Pectinoidea</taxon>
        <taxon>Pectinidae</taxon>
        <taxon>Placopecten</taxon>
    </lineage>
</organism>
<dbReference type="InterPro" id="IPR003918">
    <property type="entry name" value="NADH_UbQ_OxRdtase"/>
</dbReference>
<comment type="similarity">
    <text evidence="2 16">Belongs to the complex I subunit 4 family.</text>
</comment>
<comment type="subcellular location">
    <subcellularLocation>
        <location evidence="1 16">Mitochondrion membrane</location>
        <topology evidence="1 16">Multi-pass membrane protein</topology>
    </subcellularLocation>
</comment>
<evidence type="ECO:0000256" key="2">
    <source>
        <dbReference type="ARBA" id="ARBA00009025"/>
    </source>
</evidence>
<evidence type="ECO:0000256" key="7">
    <source>
        <dbReference type="ARBA" id="ARBA00022692"/>
    </source>
</evidence>
<dbReference type="PANTHER" id="PTHR43507:SF20">
    <property type="entry name" value="NADH-UBIQUINONE OXIDOREDUCTASE CHAIN 4"/>
    <property type="match status" value="1"/>
</dbReference>
<keyword evidence="6 16" id="KW-0679">Respiratory chain</keyword>
<evidence type="ECO:0000256" key="11">
    <source>
        <dbReference type="ARBA" id="ARBA00023027"/>
    </source>
</evidence>
<dbReference type="InterPro" id="IPR001750">
    <property type="entry name" value="ND/Mrp_TM"/>
</dbReference>
<evidence type="ECO:0000259" key="17">
    <source>
        <dbReference type="Pfam" id="PF00361"/>
    </source>
</evidence>
<feature type="transmembrane region" description="Helical" evidence="16">
    <location>
        <begin position="201"/>
        <end position="221"/>
    </location>
</feature>
<accession>Q4FE16</accession>
<keyword evidence="8" id="KW-1278">Translocase</keyword>
<protein>
    <recommendedName>
        <fullName evidence="4 16">NADH-ubiquinone oxidoreductase chain 4</fullName>
        <ecNumber evidence="3 16">7.1.1.2</ecNumber>
    </recommendedName>
</protein>
<name>Q4FE16_PLAMG</name>
<feature type="transmembrane region" description="Helical" evidence="16">
    <location>
        <begin position="227"/>
        <end position="250"/>
    </location>
</feature>
<evidence type="ECO:0000259" key="18">
    <source>
        <dbReference type="Pfam" id="PF01059"/>
    </source>
</evidence>
<feature type="transmembrane region" description="Helical" evidence="16">
    <location>
        <begin position="51"/>
        <end position="69"/>
    </location>
</feature>
<dbReference type="GO" id="GO:0031966">
    <property type="term" value="C:mitochondrial membrane"/>
    <property type="evidence" value="ECO:0007669"/>
    <property type="project" value="UniProtKB-SubCell"/>
</dbReference>
<dbReference type="Pfam" id="PF01059">
    <property type="entry name" value="Oxidored_q5_N"/>
    <property type="match status" value="1"/>
</dbReference>
<feature type="domain" description="NADH:quinone oxidoreductase/Mrp antiporter transmembrane" evidence="17">
    <location>
        <begin position="91"/>
        <end position="374"/>
    </location>
</feature>
<keyword evidence="9 16" id="KW-0249">Electron transport</keyword>
<gene>
    <name evidence="19" type="primary">ND4</name>
</gene>
<dbReference type="EMBL" id="DQ088274">
    <property type="protein sequence ID" value="AAZ06449.1"/>
    <property type="molecule type" value="Genomic_DNA"/>
</dbReference>
<dbReference type="Pfam" id="PF00361">
    <property type="entry name" value="Proton_antipo_M"/>
    <property type="match status" value="1"/>
</dbReference>
<feature type="transmembrane region" description="Helical" evidence="16">
    <location>
        <begin position="76"/>
        <end position="92"/>
    </location>
</feature>
<dbReference type="EC" id="7.1.1.2" evidence="3 16"/>
<evidence type="ECO:0000256" key="1">
    <source>
        <dbReference type="ARBA" id="ARBA00004225"/>
    </source>
</evidence>
<evidence type="ECO:0000256" key="10">
    <source>
        <dbReference type="ARBA" id="ARBA00022989"/>
    </source>
</evidence>